<proteinExistence type="predicted"/>
<dbReference type="PANTHER" id="PTHR33507">
    <property type="entry name" value="INNER MEMBRANE PROTEIN YBBJ"/>
    <property type="match status" value="1"/>
</dbReference>
<dbReference type="InterPro" id="IPR029045">
    <property type="entry name" value="ClpP/crotonase-like_dom_sf"/>
</dbReference>
<comment type="caution">
    <text evidence="9">The sequence shown here is derived from an EMBL/GenBank/DDBJ whole genome shotgun (WGS) entry which is preliminary data.</text>
</comment>
<evidence type="ECO:0000313" key="10">
    <source>
        <dbReference type="Proteomes" id="UP000600139"/>
    </source>
</evidence>
<keyword evidence="4 5" id="KW-0472">Membrane</keyword>
<dbReference type="EMBL" id="JAENIK010000004">
    <property type="protein sequence ID" value="MBK1814866.1"/>
    <property type="molecule type" value="Genomic_DNA"/>
</dbReference>
<dbReference type="GO" id="GO:0005886">
    <property type="term" value="C:plasma membrane"/>
    <property type="evidence" value="ECO:0007669"/>
    <property type="project" value="TreeGrafter"/>
</dbReference>
<evidence type="ECO:0000256" key="1">
    <source>
        <dbReference type="ARBA" id="ARBA00004141"/>
    </source>
</evidence>
<evidence type="ECO:0000256" key="2">
    <source>
        <dbReference type="ARBA" id="ARBA00022692"/>
    </source>
</evidence>
<comment type="subcellular location">
    <subcellularLocation>
        <location evidence="1">Membrane</location>
        <topology evidence="1">Multi-pass membrane protein</topology>
    </subcellularLocation>
</comment>
<keyword evidence="10" id="KW-1185">Reference proteome</keyword>
<evidence type="ECO:0000256" key="4">
    <source>
        <dbReference type="ARBA" id="ARBA00023136"/>
    </source>
</evidence>
<dbReference type="Pfam" id="PF24961">
    <property type="entry name" value="NfeD_membrane"/>
    <property type="match status" value="1"/>
</dbReference>
<evidence type="ECO:0000259" key="8">
    <source>
        <dbReference type="Pfam" id="PF25145"/>
    </source>
</evidence>
<dbReference type="InterPro" id="IPR056739">
    <property type="entry name" value="NfeD_membrane"/>
</dbReference>
<dbReference type="Gene3D" id="3.90.226.10">
    <property type="entry name" value="2-enoyl-CoA Hydratase, Chain A, domain 1"/>
    <property type="match status" value="1"/>
</dbReference>
<evidence type="ECO:0000259" key="7">
    <source>
        <dbReference type="Pfam" id="PF24961"/>
    </source>
</evidence>
<feature type="domain" description="NfeD integral membrane" evidence="7">
    <location>
        <begin position="243"/>
        <end position="368"/>
    </location>
</feature>
<keyword evidence="3 5" id="KW-1133">Transmembrane helix</keyword>
<evidence type="ECO:0008006" key="11">
    <source>
        <dbReference type="Google" id="ProtNLM"/>
    </source>
</evidence>
<dbReference type="Pfam" id="PF01957">
    <property type="entry name" value="NfeD"/>
    <property type="match status" value="1"/>
</dbReference>
<evidence type="ECO:0000256" key="5">
    <source>
        <dbReference type="SAM" id="Phobius"/>
    </source>
</evidence>
<dbReference type="InterPro" id="IPR052165">
    <property type="entry name" value="Membrane_assoc_protease"/>
</dbReference>
<feature type="transmembrane region" description="Helical" evidence="5">
    <location>
        <begin position="315"/>
        <end position="332"/>
    </location>
</feature>
<feature type="transmembrane region" description="Helical" evidence="5">
    <location>
        <begin position="236"/>
        <end position="257"/>
    </location>
</feature>
<dbReference type="CDD" id="cd07021">
    <property type="entry name" value="Clp_protease_NfeD_like"/>
    <property type="match status" value="1"/>
</dbReference>
<reference evidence="9" key="1">
    <citation type="submission" date="2021-01" db="EMBL/GenBank/DDBJ databases">
        <title>Modified the classification status of verrucomicrobia.</title>
        <authorList>
            <person name="Feng X."/>
        </authorList>
    </citation>
    <scope>NUCLEOTIDE SEQUENCE</scope>
    <source>
        <strain evidence="9">JCM 18052</strain>
    </source>
</reference>
<keyword evidence="2 5" id="KW-0812">Transmembrane</keyword>
<dbReference type="Proteomes" id="UP000600139">
    <property type="component" value="Unassembled WGS sequence"/>
</dbReference>
<dbReference type="SUPFAM" id="SSF52096">
    <property type="entry name" value="ClpP/crotonase"/>
    <property type="match status" value="1"/>
</dbReference>
<dbReference type="PANTHER" id="PTHR33507:SF3">
    <property type="entry name" value="INNER MEMBRANE PROTEIN YBBJ"/>
    <property type="match status" value="1"/>
</dbReference>
<dbReference type="Pfam" id="PF25145">
    <property type="entry name" value="NfeD1b_N"/>
    <property type="match status" value="1"/>
</dbReference>
<dbReference type="InterPro" id="IPR056738">
    <property type="entry name" value="NfeD1b_N"/>
</dbReference>
<dbReference type="RefSeq" id="WP_200349814.1">
    <property type="nucleotide sequence ID" value="NZ_BAABHZ010000010.1"/>
</dbReference>
<evidence type="ECO:0000256" key="3">
    <source>
        <dbReference type="ARBA" id="ARBA00022989"/>
    </source>
</evidence>
<accession>A0A934VAH5</accession>
<feature type="transmembrane region" description="Helical" evidence="5">
    <location>
        <begin position="352"/>
        <end position="373"/>
    </location>
</feature>
<feature type="transmembrane region" description="Helical" evidence="5">
    <location>
        <begin position="293"/>
        <end position="310"/>
    </location>
</feature>
<dbReference type="Gene3D" id="2.40.50.140">
    <property type="entry name" value="Nucleic acid-binding proteins"/>
    <property type="match status" value="1"/>
</dbReference>
<evidence type="ECO:0000259" key="6">
    <source>
        <dbReference type="Pfam" id="PF01957"/>
    </source>
</evidence>
<protein>
    <recommendedName>
        <fullName evidence="11">NfeD-like C-terminal domain-containing protein</fullName>
    </recommendedName>
</protein>
<feature type="transmembrane region" description="Helical" evidence="5">
    <location>
        <begin position="264"/>
        <end position="287"/>
    </location>
</feature>
<feature type="domain" description="NfeD1b N-terminal" evidence="8">
    <location>
        <begin position="25"/>
        <end position="192"/>
    </location>
</feature>
<feature type="domain" description="NfeD-like C-terminal" evidence="6">
    <location>
        <begin position="407"/>
        <end position="460"/>
    </location>
</feature>
<sequence>MATVLLSAISLRAADGEAQPAPTKKVVVIPIREQIAKPELFILRRGLKEAIEQNVDTIVLDMETPGGELDVTFEMLKALEKFPGKTVTYINREAISAGALISAGTDEIYFAPGGVIGAAAPVLSSGGEIDETMRHKIVSYLKARVRSISEGKGYRADVISSMIDVDSEFKIGEHLIKAKGELLSLTAQEATKSYGDPAQPLLGVGIEENLTDLLDRLHGAGNYTVRQLEVTWSEKLAQYLTSITPLLLGLGMVCLFIEFKTPGFGFFGVAGLSLLAVIFFGQFAAGLSGHEPVIFFLLGALLLAVEVFFFPGMMIPAVVGAALMLGSLVWSMTDLWPGEPIPLSSGALVRPLVNVVTGVALAVVIFLAILKFLPRGGLWGNMVLDAAVAGEPGGVRPLTGGGSSPSALLGETGVAVTGLFPSGQVEINGRRYEARVAIGHVDAGVPVRVTRVEQFSLKVEVVS</sequence>
<evidence type="ECO:0000313" key="9">
    <source>
        <dbReference type="EMBL" id="MBK1814866.1"/>
    </source>
</evidence>
<dbReference type="InterPro" id="IPR002810">
    <property type="entry name" value="NfeD-like_C"/>
</dbReference>
<name>A0A934VAH5_9BACT</name>
<dbReference type="InterPro" id="IPR012340">
    <property type="entry name" value="NA-bd_OB-fold"/>
</dbReference>
<dbReference type="AlphaFoldDB" id="A0A934VAH5"/>
<organism evidence="9 10">
    <name type="scientific">Luteolibacter yonseiensis</name>
    <dbReference type="NCBI Taxonomy" id="1144680"/>
    <lineage>
        <taxon>Bacteria</taxon>
        <taxon>Pseudomonadati</taxon>
        <taxon>Verrucomicrobiota</taxon>
        <taxon>Verrucomicrobiia</taxon>
        <taxon>Verrucomicrobiales</taxon>
        <taxon>Verrucomicrobiaceae</taxon>
        <taxon>Luteolibacter</taxon>
    </lineage>
</organism>
<gene>
    <name evidence="9" type="ORF">JIN84_04520</name>
</gene>